<keyword evidence="1" id="KW-0472">Membrane</keyword>
<dbReference type="RefSeq" id="WP_307470981.1">
    <property type="nucleotide sequence ID" value="NZ_JAUSUB010000001.1"/>
</dbReference>
<dbReference type="EMBL" id="JAUSUB010000001">
    <property type="protein sequence ID" value="MDQ0268320.1"/>
    <property type="molecule type" value="Genomic_DNA"/>
</dbReference>
<evidence type="ECO:0000313" key="2">
    <source>
        <dbReference type="EMBL" id="MDQ0268320.1"/>
    </source>
</evidence>
<accession>A0ABU0ABC2</accession>
<dbReference type="Proteomes" id="UP001238088">
    <property type="component" value="Unassembled WGS sequence"/>
</dbReference>
<feature type="transmembrane region" description="Helical" evidence="1">
    <location>
        <begin position="38"/>
        <end position="57"/>
    </location>
</feature>
<keyword evidence="1" id="KW-1133">Transmembrane helix</keyword>
<evidence type="ECO:0000313" key="3">
    <source>
        <dbReference type="Proteomes" id="UP001238088"/>
    </source>
</evidence>
<proteinExistence type="predicted"/>
<protein>
    <submittedName>
        <fullName evidence="2">Ca2+/Na+ antiporter</fullName>
    </submittedName>
</protein>
<feature type="transmembrane region" description="Helical" evidence="1">
    <location>
        <begin position="189"/>
        <end position="210"/>
    </location>
</feature>
<keyword evidence="1" id="KW-0812">Transmembrane</keyword>
<evidence type="ECO:0000256" key="1">
    <source>
        <dbReference type="SAM" id="Phobius"/>
    </source>
</evidence>
<keyword evidence="3" id="KW-1185">Reference proteome</keyword>
<organism evidence="2 3">
    <name type="scientific">Cytobacillus purgationiresistens</name>
    <dbReference type="NCBI Taxonomy" id="863449"/>
    <lineage>
        <taxon>Bacteria</taxon>
        <taxon>Bacillati</taxon>
        <taxon>Bacillota</taxon>
        <taxon>Bacilli</taxon>
        <taxon>Bacillales</taxon>
        <taxon>Bacillaceae</taxon>
        <taxon>Cytobacillus</taxon>
    </lineage>
</organism>
<feature type="transmembrane region" description="Helical" evidence="1">
    <location>
        <begin position="69"/>
        <end position="88"/>
    </location>
</feature>
<comment type="caution">
    <text evidence="2">The sequence shown here is derived from an EMBL/GenBank/DDBJ whole genome shotgun (WGS) entry which is preliminary data.</text>
</comment>
<reference evidence="2 3" key="1">
    <citation type="submission" date="2023-07" db="EMBL/GenBank/DDBJ databases">
        <title>Genomic Encyclopedia of Type Strains, Phase IV (KMG-IV): sequencing the most valuable type-strain genomes for metagenomic binning, comparative biology and taxonomic classification.</title>
        <authorList>
            <person name="Goeker M."/>
        </authorList>
    </citation>
    <scope>NUCLEOTIDE SEQUENCE [LARGE SCALE GENOMIC DNA]</scope>
    <source>
        <strain evidence="2 3">DSM 23494</strain>
    </source>
</reference>
<gene>
    <name evidence="2" type="ORF">J2S17_000189</name>
</gene>
<name>A0ABU0ABC2_9BACI</name>
<feature type="transmembrane region" description="Helical" evidence="1">
    <location>
        <begin position="6"/>
        <end position="26"/>
    </location>
</feature>
<sequence length="211" mass="25449">MIESAIFPYLLLTGIILILIECINAFSLQQNKGFIAESLISTGFVFVIAIAQFVFGLSEAMDVTAVNTIYIFIFILIVYIIYRIFIYGRVYTVHRTTRSDLVNHIKRELNTFDIPYIEEESMYNKKHTFNLLEDHTKLIISWNRTEKSQHTYTLIFKKWWKIHRYHEMKENLREIYIRERQDLIFKKELVWYVIEILFLIFTLFFVNHLLK</sequence>